<keyword evidence="4 7" id="KW-0745">Spermidine biosynthesis</keyword>
<feature type="binding site" evidence="4">
    <location>
        <position position="97"/>
    </location>
    <ligand>
        <name>spermidine</name>
        <dbReference type="ChEBI" id="CHEBI:57834"/>
    </ligand>
</feature>
<dbReference type="PANTHER" id="PTHR11558:SF11">
    <property type="entry name" value="SPERMIDINE SYNTHASE"/>
    <property type="match status" value="1"/>
</dbReference>
<dbReference type="InterPro" id="IPR037163">
    <property type="entry name" value="Spermidine_synt_N_sf"/>
</dbReference>
<dbReference type="GO" id="GO:0008295">
    <property type="term" value="P:spermidine biosynthetic process"/>
    <property type="evidence" value="ECO:0007669"/>
    <property type="project" value="UniProtKB-UniRule"/>
</dbReference>
<dbReference type="NCBIfam" id="NF002010">
    <property type="entry name" value="PRK00811.1"/>
    <property type="match status" value="1"/>
</dbReference>
<evidence type="ECO:0000259" key="8">
    <source>
        <dbReference type="PROSITE" id="PS51006"/>
    </source>
</evidence>
<dbReference type="OrthoDB" id="9793120at2"/>
<sequence>MKTEECLQRIGDDLWFTEIDRNNLKIDYRIKEVVYRENSPLQEIIVLDSYDFGRMLVLDDAVQTTSGDGYIYNEMISHVPLNIHPSPKNVLIIGGGDCGVAREVSKYSNVERIDMVEIDEMVVRTSLKYLPEVSGGKPDPRVNFIFQDGTCYVKENRDYLYDVIIIDSSDPVGPAVKLFELDFYKDVYDNLCKDGLMVCQSESPIFYTEIFTKIYKNLSSLFPIVKPYMATVPTYPGGFWTFTIGSKKYSDVNPGKFDKETKYVNREIIESCFALPNFVKEELGIIN</sequence>
<dbReference type="RefSeq" id="WP_059032260.1">
    <property type="nucleotide sequence ID" value="NZ_BSDN01000008.1"/>
</dbReference>
<feature type="binding site" evidence="4">
    <location>
        <begin position="167"/>
        <end position="170"/>
    </location>
    <ligand>
        <name>spermidine</name>
        <dbReference type="ChEBI" id="CHEBI:57834"/>
    </ligand>
</feature>
<comment type="pathway">
    <text evidence="4">Amine and polyamine biosynthesis; spermidine biosynthesis; spermidine from putrescine: step 1/1.</text>
</comment>
<comment type="catalytic activity">
    <reaction evidence="4 7">
        <text>S-adenosyl 3-(methylsulfanyl)propylamine + putrescine = S-methyl-5'-thioadenosine + spermidine + H(+)</text>
        <dbReference type="Rhea" id="RHEA:12721"/>
        <dbReference type="ChEBI" id="CHEBI:15378"/>
        <dbReference type="ChEBI" id="CHEBI:17509"/>
        <dbReference type="ChEBI" id="CHEBI:57443"/>
        <dbReference type="ChEBI" id="CHEBI:57834"/>
        <dbReference type="ChEBI" id="CHEBI:326268"/>
        <dbReference type="EC" id="2.5.1.16"/>
    </reaction>
</comment>
<dbReference type="InterPro" id="IPR030373">
    <property type="entry name" value="PABS_CS"/>
</dbReference>
<comment type="caution">
    <text evidence="4">Lacks conserved residue(s) required for the propagation of feature annotation.</text>
</comment>
<dbReference type="Proteomes" id="UP000062160">
    <property type="component" value="Unassembled WGS sequence"/>
</dbReference>
<organism evidence="9">
    <name type="scientific">Tepidanaerobacter syntrophicus</name>
    <dbReference type="NCBI Taxonomy" id="224999"/>
    <lineage>
        <taxon>Bacteria</taxon>
        <taxon>Bacillati</taxon>
        <taxon>Bacillota</taxon>
        <taxon>Clostridia</taxon>
        <taxon>Thermosediminibacterales</taxon>
        <taxon>Tepidanaerobacteraceae</taxon>
        <taxon>Tepidanaerobacter</taxon>
    </lineage>
</organism>
<gene>
    <name evidence="4" type="primary">speE</name>
    <name evidence="9" type="ORF">TSYNT_6342</name>
</gene>
<dbReference type="Gene3D" id="2.30.140.10">
    <property type="entry name" value="Spermidine synthase, tetramerisation domain"/>
    <property type="match status" value="1"/>
</dbReference>
<dbReference type="Gene3D" id="3.40.50.150">
    <property type="entry name" value="Vaccinia Virus protein VP39"/>
    <property type="match status" value="1"/>
</dbReference>
<evidence type="ECO:0000256" key="7">
    <source>
        <dbReference type="RuleBase" id="RU003837"/>
    </source>
</evidence>
<dbReference type="EMBL" id="DF977000">
    <property type="protein sequence ID" value="GAQ24957.1"/>
    <property type="molecule type" value="Genomic_DNA"/>
</dbReference>
<feature type="active site" description="Proton acceptor" evidence="4 5">
    <location>
        <position position="167"/>
    </location>
</feature>
<dbReference type="Pfam" id="PF01564">
    <property type="entry name" value="Spermine_synth"/>
    <property type="match status" value="1"/>
</dbReference>
<proteinExistence type="inferred from homology"/>
<evidence type="ECO:0000256" key="5">
    <source>
        <dbReference type="PROSITE-ProRule" id="PRU00354"/>
    </source>
</evidence>
<reference evidence="9" key="1">
    <citation type="journal article" date="2016" name="Genome Announc.">
        <title>Draft Genome Sequence of the Syntrophic Lactate-Degrading Bacterium Tepidanaerobacter syntrophicus JLT.</title>
        <authorList>
            <person name="Matsuura N."/>
            <person name="Ohashi A."/>
            <person name="Tourlousse D.M."/>
            <person name="Sekiguchi Y."/>
        </authorList>
    </citation>
    <scope>NUCLEOTIDE SEQUENCE [LARGE SCALE GENOMIC DNA]</scope>
    <source>
        <strain evidence="9">JL</strain>
    </source>
</reference>
<evidence type="ECO:0000256" key="3">
    <source>
        <dbReference type="ARBA" id="ARBA00023115"/>
    </source>
</evidence>
<evidence type="ECO:0000313" key="9">
    <source>
        <dbReference type="EMBL" id="GAQ24957.1"/>
    </source>
</evidence>
<feature type="binding site" evidence="4">
    <location>
        <position position="42"/>
    </location>
    <ligand>
        <name>S-methyl-5'-thioadenosine</name>
        <dbReference type="ChEBI" id="CHEBI:17509"/>
    </ligand>
</feature>
<dbReference type="GO" id="GO:0004766">
    <property type="term" value="F:spermidine synthase activity"/>
    <property type="evidence" value="ECO:0007669"/>
    <property type="project" value="UniProtKB-UniRule"/>
</dbReference>
<keyword evidence="3 4" id="KW-0620">Polyamine biosynthesis</keyword>
<dbReference type="InterPro" id="IPR029063">
    <property type="entry name" value="SAM-dependent_MTases_sf"/>
</dbReference>
<evidence type="ECO:0000256" key="1">
    <source>
        <dbReference type="ARBA" id="ARBA00007867"/>
    </source>
</evidence>
<dbReference type="STRING" id="224999.GCA_001485475_00966"/>
<dbReference type="PANTHER" id="PTHR11558">
    <property type="entry name" value="SPERMIDINE/SPERMINE SYNTHASE"/>
    <property type="match status" value="1"/>
</dbReference>
<evidence type="ECO:0000313" key="10">
    <source>
        <dbReference type="Proteomes" id="UP000062160"/>
    </source>
</evidence>
<dbReference type="SUPFAM" id="SSF53335">
    <property type="entry name" value="S-adenosyl-L-methionine-dependent methyltransferases"/>
    <property type="match status" value="1"/>
</dbReference>
<feature type="binding site" evidence="4">
    <location>
        <begin position="148"/>
        <end position="149"/>
    </location>
    <ligand>
        <name>S-methyl-5'-thioadenosine</name>
        <dbReference type="ChEBI" id="CHEBI:17509"/>
    </ligand>
</feature>
<keyword evidence="10" id="KW-1185">Reference proteome</keyword>
<dbReference type="AlphaFoldDB" id="A0A0U9HE49"/>
<feature type="binding site" evidence="4">
    <location>
        <position position="174"/>
    </location>
    <ligand>
        <name>S-methyl-5'-thioadenosine</name>
        <dbReference type="ChEBI" id="CHEBI:17509"/>
    </ligand>
</feature>
<dbReference type="EC" id="2.5.1.16" evidence="4"/>
<dbReference type="NCBIfam" id="TIGR00417">
    <property type="entry name" value="speE"/>
    <property type="match status" value="1"/>
</dbReference>
<dbReference type="HAMAP" id="MF_00198">
    <property type="entry name" value="Spermidine_synth"/>
    <property type="match status" value="1"/>
</dbReference>
<dbReference type="PROSITE" id="PS01330">
    <property type="entry name" value="PABS_1"/>
    <property type="match status" value="1"/>
</dbReference>
<feature type="binding site" evidence="4">
    <location>
        <position position="117"/>
    </location>
    <ligand>
        <name>S-methyl-5'-thioadenosine</name>
        <dbReference type="ChEBI" id="CHEBI:17509"/>
    </ligand>
</feature>
<evidence type="ECO:0000256" key="2">
    <source>
        <dbReference type="ARBA" id="ARBA00022679"/>
    </source>
</evidence>
<keyword evidence="2 4" id="KW-0808">Transferase</keyword>
<comment type="function">
    <text evidence="4">Catalyzes the irreversible transfer of a propylamine group from the amino donor S-adenosylmethioninamine (decarboxy-AdoMet) to putrescine (1,4-diaminobutane) to yield spermidine.</text>
</comment>
<dbReference type="InterPro" id="IPR001045">
    <property type="entry name" value="Spermi_synthase"/>
</dbReference>
<protein>
    <recommendedName>
        <fullName evidence="4">Polyamine aminopropyltransferase</fullName>
    </recommendedName>
    <alternativeName>
        <fullName evidence="4">Putrescine aminopropyltransferase</fullName>
        <shortName evidence="4">PAPT</shortName>
    </alternativeName>
    <alternativeName>
        <fullName evidence="4">Spermidine synthase</fullName>
        <shortName evidence="4">SPDS</shortName>
        <shortName evidence="4">SPDSY</shortName>
        <ecNumber evidence="4">2.5.1.16</ecNumber>
    </alternativeName>
</protein>
<accession>A0A0U9HE49</accession>
<comment type="subunit">
    <text evidence="4">Homodimer or homotetramer.</text>
</comment>
<dbReference type="UniPathway" id="UPA00248">
    <property type="reaction ID" value="UER00314"/>
</dbReference>
<dbReference type="Pfam" id="PF17284">
    <property type="entry name" value="Spermine_synt_N"/>
    <property type="match status" value="1"/>
</dbReference>
<feature type="domain" description="PABS" evidence="8">
    <location>
        <begin position="13"/>
        <end position="247"/>
    </location>
</feature>
<dbReference type="PROSITE" id="PS51006">
    <property type="entry name" value="PABS_2"/>
    <property type="match status" value="1"/>
</dbReference>
<evidence type="ECO:0000256" key="4">
    <source>
        <dbReference type="HAMAP-Rule" id="MF_00198"/>
    </source>
</evidence>
<dbReference type="InterPro" id="IPR030374">
    <property type="entry name" value="PABS"/>
</dbReference>
<evidence type="ECO:0000256" key="6">
    <source>
        <dbReference type="RuleBase" id="RU003836"/>
    </source>
</evidence>
<dbReference type="InterPro" id="IPR035246">
    <property type="entry name" value="Spermidine_synt_N"/>
</dbReference>
<comment type="similarity">
    <text evidence="1 4 6">Belongs to the spermidine/spermine synthase family.</text>
</comment>
<name>A0A0U9HE49_9FIRM</name>